<feature type="domain" description="Baseplate J-like C-terminal" evidence="4">
    <location>
        <begin position="268"/>
        <end position="351"/>
    </location>
</feature>
<dbReference type="InterPro" id="IPR058531">
    <property type="entry name" value="Baseplate_J_M"/>
</dbReference>
<dbReference type="PANTHER" id="PTHR37829:SF3">
    <property type="entry name" value="PROTEIN JAYE-RELATED"/>
    <property type="match status" value="1"/>
</dbReference>
<feature type="domain" description="Baseplate protein J-like barrel" evidence="2">
    <location>
        <begin position="93"/>
        <end position="170"/>
    </location>
</feature>
<dbReference type="Pfam" id="PF26078">
    <property type="entry name" value="Baseplate_J_M"/>
    <property type="match status" value="1"/>
</dbReference>
<sequence>MAFLYEDMATIRDRLLRDIRNLLPGEAVDTGPDSDLFVRASAVASVAEGLYQHQAWIVRQIFPDTADSDYLQLHARLRGLAKKSATYAEGSASVTGTPGVVLPAGAVIRNAARTCRVLENTPMQAEQTVVKVRAETAGVVGNLLTAEPAELVSAPMGINSRVQLTALSGGTDEESDASLLARLLDVIRRPPAGGNQYDYRRWALEVPGVTGAYVYPLRRGVGTVDIAITSAGALPSESVIKAAQAHIDDVRPVTARDSLVLAPSQRVIDFDIHVNVDGLTLEAVKATITATIKDAMSRINPGQPLVRSHIEMLISLIPGVTDREIVSPAANVTARVDKSHLEWLVCGSVTVGLKT</sequence>
<dbReference type="Proteomes" id="UP000255248">
    <property type="component" value="Unassembled WGS sequence"/>
</dbReference>
<evidence type="ECO:0000313" key="5">
    <source>
        <dbReference type="EMBL" id="STC84495.1"/>
    </source>
</evidence>
<dbReference type="Pfam" id="PF04865">
    <property type="entry name" value="Baseplate_J"/>
    <property type="match status" value="1"/>
</dbReference>
<evidence type="ECO:0000259" key="3">
    <source>
        <dbReference type="Pfam" id="PF26078"/>
    </source>
</evidence>
<name>A0A376D8K3_9GAMM</name>
<protein>
    <submittedName>
        <fullName evidence="5">Uncharacterized homolog of phage Mu protein gp47</fullName>
    </submittedName>
</protein>
<dbReference type="OrthoDB" id="7565172at2"/>
<dbReference type="PANTHER" id="PTHR37829">
    <property type="entry name" value="PHAGE-LIKE ELEMENT PBSX PROTEIN XKDT"/>
    <property type="match status" value="1"/>
</dbReference>
<dbReference type="InterPro" id="IPR058530">
    <property type="entry name" value="Baseplate_J-like_C"/>
</dbReference>
<dbReference type="Pfam" id="PF26079">
    <property type="entry name" value="Baseplate_J_C"/>
    <property type="match status" value="1"/>
</dbReference>
<dbReference type="InterPro" id="IPR052399">
    <property type="entry name" value="Phage_Baseplate_Assmbl_Protein"/>
</dbReference>
<accession>A0A376D8K3</accession>
<feature type="domain" description="Baseplate J-like central" evidence="3">
    <location>
        <begin position="191"/>
        <end position="256"/>
    </location>
</feature>
<reference evidence="5 7" key="1">
    <citation type="submission" date="2018-06" db="EMBL/GenBank/DDBJ databases">
        <authorList>
            <consortium name="Pathogen Informatics"/>
            <person name="Doyle S."/>
        </authorList>
    </citation>
    <scope>NUCLEOTIDE SEQUENCE [LARGE SCALE GENOMIC DNA]</scope>
    <source>
        <strain evidence="5 7">NCTC12121</strain>
    </source>
</reference>
<evidence type="ECO:0000259" key="4">
    <source>
        <dbReference type="Pfam" id="PF26079"/>
    </source>
</evidence>
<dbReference type="AlphaFoldDB" id="A0A376D8K3"/>
<organism evidence="5 7">
    <name type="scientific">Edwardsiella hoshinae</name>
    <dbReference type="NCBI Taxonomy" id="93378"/>
    <lineage>
        <taxon>Bacteria</taxon>
        <taxon>Pseudomonadati</taxon>
        <taxon>Pseudomonadota</taxon>
        <taxon>Gammaproteobacteria</taxon>
        <taxon>Enterobacterales</taxon>
        <taxon>Hafniaceae</taxon>
        <taxon>Edwardsiella</taxon>
    </lineage>
</organism>
<dbReference type="EMBL" id="UFXZ01000003">
    <property type="protein sequence ID" value="STE53326.1"/>
    <property type="molecule type" value="Genomic_DNA"/>
</dbReference>
<evidence type="ECO:0000259" key="2">
    <source>
        <dbReference type="Pfam" id="PF04865"/>
    </source>
</evidence>
<evidence type="ECO:0000313" key="7">
    <source>
        <dbReference type="Proteomes" id="UP000255248"/>
    </source>
</evidence>
<comment type="similarity">
    <text evidence="1">Belongs to the Mu gp47/PBSX XkdT family.</text>
</comment>
<evidence type="ECO:0000256" key="1">
    <source>
        <dbReference type="ARBA" id="ARBA00038087"/>
    </source>
</evidence>
<dbReference type="RefSeq" id="WP_115314464.1">
    <property type="nucleotide sequence ID" value="NZ_CP065626.1"/>
</dbReference>
<evidence type="ECO:0000313" key="6">
    <source>
        <dbReference type="EMBL" id="STE53326.1"/>
    </source>
</evidence>
<dbReference type="InterPro" id="IPR006949">
    <property type="entry name" value="Barrel_Baseplate_J-like"/>
</dbReference>
<proteinExistence type="inferred from homology"/>
<dbReference type="EMBL" id="UFXZ01000001">
    <property type="protein sequence ID" value="STC84495.1"/>
    <property type="molecule type" value="Genomic_DNA"/>
</dbReference>
<gene>
    <name evidence="5" type="ORF">NCTC12121_00562</name>
    <name evidence="6" type="ORF">NCTC12121_03611</name>
</gene>